<dbReference type="GO" id="GO:0046872">
    <property type="term" value="F:metal ion binding"/>
    <property type="evidence" value="ECO:0007669"/>
    <property type="project" value="UniProtKB-KW"/>
</dbReference>
<gene>
    <name evidence="6" type="ORF">C8N46_10394</name>
</gene>
<evidence type="ECO:0000313" key="7">
    <source>
        <dbReference type="Proteomes" id="UP000244090"/>
    </source>
</evidence>
<feature type="domain" description="Succinylglutamate desuccinylase/Aspartoacylase catalytic" evidence="5">
    <location>
        <begin position="54"/>
        <end position="231"/>
    </location>
</feature>
<keyword evidence="3" id="KW-0378">Hydrolase</keyword>
<keyword evidence="2" id="KW-0479">Metal-binding</keyword>
<protein>
    <recommendedName>
        <fullName evidence="5">Succinylglutamate desuccinylase/Aspartoacylase catalytic domain-containing protein</fullName>
    </recommendedName>
</protein>
<evidence type="ECO:0000256" key="4">
    <source>
        <dbReference type="ARBA" id="ARBA00022833"/>
    </source>
</evidence>
<dbReference type="PIRSF" id="PIRSF039012">
    <property type="entry name" value="ASP"/>
    <property type="match status" value="1"/>
</dbReference>
<evidence type="ECO:0000256" key="1">
    <source>
        <dbReference type="ARBA" id="ARBA00001947"/>
    </source>
</evidence>
<organism evidence="6 7">
    <name type="scientific">Kordia periserrulae</name>
    <dbReference type="NCBI Taxonomy" id="701523"/>
    <lineage>
        <taxon>Bacteria</taxon>
        <taxon>Pseudomonadati</taxon>
        <taxon>Bacteroidota</taxon>
        <taxon>Flavobacteriia</taxon>
        <taxon>Flavobacteriales</taxon>
        <taxon>Flavobacteriaceae</taxon>
        <taxon>Kordia</taxon>
    </lineage>
</organism>
<dbReference type="SUPFAM" id="SSF53187">
    <property type="entry name" value="Zn-dependent exopeptidases"/>
    <property type="match status" value="1"/>
</dbReference>
<comment type="caution">
    <text evidence="6">The sequence shown here is derived from an EMBL/GenBank/DDBJ whole genome shotgun (WGS) entry which is preliminary data.</text>
</comment>
<keyword evidence="7" id="KW-1185">Reference proteome</keyword>
<evidence type="ECO:0000259" key="5">
    <source>
        <dbReference type="Pfam" id="PF24827"/>
    </source>
</evidence>
<keyword evidence="4" id="KW-0862">Zinc</keyword>
<evidence type="ECO:0000256" key="3">
    <source>
        <dbReference type="ARBA" id="ARBA00022801"/>
    </source>
</evidence>
<accession>A0A2T6C180</accession>
<dbReference type="InterPro" id="IPR053138">
    <property type="entry name" value="N-alpha-Ac-DABA_deacetylase"/>
</dbReference>
<dbReference type="InterPro" id="IPR055438">
    <property type="entry name" value="AstE_AspA_cat"/>
</dbReference>
<dbReference type="RefSeq" id="WP_108114228.1">
    <property type="nucleotide sequence ID" value="NZ_QBKT01000003.1"/>
</dbReference>
<dbReference type="EMBL" id="QBKT01000003">
    <property type="protein sequence ID" value="PTX61997.1"/>
    <property type="molecule type" value="Genomic_DNA"/>
</dbReference>
<evidence type="ECO:0000313" key="6">
    <source>
        <dbReference type="EMBL" id="PTX61997.1"/>
    </source>
</evidence>
<dbReference type="InterPro" id="IPR043795">
    <property type="entry name" value="N-alpha-Ac-DABA-like"/>
</dbReference>
<dbReference type="OrthoDB" id="9782876at2"/>
<comment type="cofactor">
    <cofactor evidence="1">
        <name>Zn(2+)</name>
        <dbReference type="ChEBI" id="CHEBI:29105"/>
    </cofactor>
</comment>
<evidence type="ECO:0000256" key="2">
    <source>
        <dbReference type="ARBA" id="ARBA00022723"/>
    </source>
</evidence>
<reference evidence="6 7" key="1">
    <citation type="submission" date="2018-04" db="EMBL/GenBank/DDBJ databases">
        <title>Genomic Encyclopedia of Archaeal and Bacterial Type Strains, Phase II (KMG-II): from individual species to whole genera.</title>
        <authorList>
            <person name="Goeker M."/>
        </authorList>
    </citation>
    <scope>NUCLEOTIDE SEQUENCE [LARGE SCALE GENOMIC DNA]</scope>
    <source>
        <strain evidence="6 7">DSM 25731</strain>
    </source>
</reference>
<dbReference type="Gene3D" id="3.40.630.10">
    <property type="entry name" value="Zn peptidases"/>
    <property type="match status" value="1"/>
</dbReference>
<dbReference type="Pfam" id="PF24827">
    <property type="entry name" value="AstE_AspA_cat"/>
    <property type="match status" value="1"/>
</dbReference>
<dbReference type="CDD" id="cd06251">
    <property type="entry name" value="M14_ASTE_ASPA-like"/>
    <property type="match status" value="1"/>
</dbReference>
<dbReference type="Proteomes" id="UP000244090">
    <property type="component" value="Unassembled WGS sequence"/>
</dbReference>
<dbReference type="GO" id="GO:0016811">
    <property type="term" value="F:hydrolase activity, acting on carbon-nitrogen (but not peptide) bonds, in linear amides"/>
    <property type="evidence" value="ECO:0007669"/>
    <property type="project" value="InterPro"/>
</dbReference>
<proteinExistence type="predicted"/>
<dbReference type="GO" id="GO:0016788">
    <property type="term" value="F:hydrolase activity, acting on ester bonds"/>
    <property type="evidence" value="ECO:0007669"/>
    <property type="project" value="InterPro"/>
</dbReference>
<dbReference type="AlphaFoldDB" id="A0A2T6C180"/>
<dbReference type="PANTHER" id="PTHR37326:SF1">
    <property type="entry name" value="BLL3975 PROTEIN"/>
    <property type="match status" value="1"/>
</dbReference>
<dbReference type="PANTHER" id="PTHR37326">
    <property type="entry name" value="BLL3975 PROTEIN"/>
    <property type="match status" value="1"/>
</dbReference>
<name>A0A2T6C180_9FLAO</name>
<sequence>MKIDQKQTPIHVEEIDIKNIQKESISRYWLKIAEDGLGSPVSIPVIVAKGSTEGKVVGITAAVHGNELNGISVIQKLFSELNVAELQGTIVGIPVVNVPSYIRNRRRFIDDVDLNHIMPGKEKGNVSQAYTWSFVHKILNQFDYLIDLHTASNGRINSYYVRADMKDATVQKMAMLQNAQIIVHNPPSDGTLRGTANELGIPAITMEVGNPNLFQKGLIRDGLTGIYNLLSVFNILDCEVEEAEEKAILCKKSYWIYTAKGGLLTVHSRLTDIVEKGEKIATLRNIFGDITEEYFAPEKGVIIGKNVNPVSQTGGRILHLGILEN</sequence>